<organism evidence="1 2">
    <name type="scientific">Vibrio chemaguriensis</name>
    <dbReference type="NCBI Taxonomy" id="2527672"/>
    <lineage>
        <taxon>Bacteria</taxon>
        <taxon>Pseudomonadati</taxon>
        <taxon>Pseudomonadota</taxon>
        <taxon>Gammaproteobacteria</taxon>
        <taxon>Vibrionales</taxon>
        <taxon>Vibrionaceae</taxon>
        <taxon>Vibrio</taxon>
    </lineage>
</organism>
<proteinExistence type="predicted"/>
<evidence type="ECO:0000313" key="2">
    <source>
        <dbReference type="Proteomes" id="UP000778757"/>
    </source>
</evidence>
<dbReference type="EMBL" id="SHOE01000009">
    <property type="protein sequence ID" value="NKJ68258.1"/>
    <property type="molecule type" value="Genomic_DNA"/>
</dbReference>
<dbReference type="Proteomes" id="UP000778757">
    <property type="component" value="Unassembled WGS sequence"/>
</dbReference>
<dbReference type="RefSeq" id="WP_193447704.1">
    <property type="nucleotide sequence ID" value="NZ_SHOE01000009.1"/>
</dbReference>
<sequence>MDDRVANYHLAPLDQVFHLCKEIYTHLDQLNRPVIIIGGQSISYWLEYYDYVSALSDADRALATSVDVDFCGSKADFLVLTERWNVKFRVPNIDQSTPEVGISVLLHRDTGKIKETDGLMYVDIGAWINKQQEEPNQVDFLELPMGFEGHDFKHGRLLQHTELFEFPSEFELAPVDNLRVLNPIACIKSRMLNYQYLKKAKDPERELDRINLLILPTALFLQSSLLEFGYRHTRKYIDLLMVLAKSRIGMELKYQGIDLSEVLVFFVDVQSKNLPRKFIDNEFVYWLDGLERKFERKLKEFQRIEEREWNKANAGG</sequence>
<accession>A0ABX1HXZ2</accession>
<reference evidence="1 2" key="1">
    <citation type="journal article" date="2019" name="Curr. Microbiol.">
        <title>Vibrio chemaguriensis sp. nov., from Sundarbans, Bay of Bengal.</title>
        <authorList>
            <person name="Ghosh A."/>
            <person name="Bhadury P."/>
        </authorList>
    </citation>
    <scope>NUCLEOTIDE SEQUENCE [LARGE SCALE GENOMIC DNA]</scope>
    <source>
        <strain evidence="1 2">Iso1</strain>
    </source>
</reference>
<evidence type="ECO:0008006" key="3">
    <source>
        <dbReference type="Google" id="ProtNLM"/>
    </source>
</evidence>
<evidence type="ECO:0000313" key="1">
    <source>
        <dbReference type="EMBL" id="NKJ68258.1"/>
    </source>
</evidence>
<comment type="caution">
    <text evidence="1">The sequence shown here is derived from an EMBL/GenBank/DDBJ whole genome shotgun (WGS) entry which is preliminary data.</text>
</comment>
<keyword evidence="2" id="KW-1185">Reference proteome</keyword>
<name>A0ABX1HXZ2_9VIBR</name>
<gene>
    <name evidence="1" type="ORF">EX191_10710</name>
</gene>
<protein>
    <recommendedName>
        <fullName evidence="3">Nucleotidyltransferase</fullName>
    </recommendedName>
</protein>